<protein>
    <submittedName>
        <fullName evidence="2">Ankyrin repeat domain-containing protein</fullName>
    </submittedName>
</protein>
<feature type="repeat" description="ANK" evidence="1">
    <location>
        <begin position="38"/>
        <end position="67"/>
    </location>
</feature>
<evidence type="ECO:0000256" key="1">
    <source>
        <dbReference type="PROSITE-ProRule" id="PRU00023"/>
    </source>
</evidence>
<gene>
    <name evidence="2" type="ORF">E7V67_022355</name>
</gene>
<dbReference type="SMART" id="SM00248">
    <property type="entry name" value="ANK"/>
    <property type="match status" value="3"/>
</dbReference>
<organism evidence="2 3">
    <name type="scientific">[Empedobacter] haloabium</name>
    <dbReference type="NCBI Taxonomy" id="592317"/>
    <lineage>
        <taxon>Bacteria</taxon>
        <taxon>Pseudomonadati</taxon>
        <taxon>Pseudomonadota</taxon>
        <taxon>Betaproteobacteria</taxon>
        <taxon>Burkholderiales</taxon>
        <taxon>Oxalobacteraceae</taxon>
        <taxon>Telluria group</taxon>
        <taxon>Telluria group incertae sedis</taxon>
    </lineage>
</organism>
<reference evidence="2 3" key="1">
    <citation type="journal article" date="2019" name="Int. J. Syst. Evol. Microbiol.">
        <title>The Draft Whole-Genome Sequence of the Antibiotic Producer Empedobacter haloabium ATCC 31962 Provides Indications for Its Taxonomic Reclassification.</title>
        <authorList>
            <person name="Miess H."/>
            <person name="Arlt P."/>
            <person name="Apel A.K."/>
            <person name="Weber T."/>
            <person name="Nieselt K."/>
            <person name="Hanssen F."/>
            <person name="Czemmel S."/>
            <person name="Nahnsen S."/>
            <person name="Gross H."/>
        </authorList>
    </citation>
    <scope>NUCLEOTIDE SEQUENCE [LARGE SCALE GENOMIC DNA]</scope>
    <source>
        <strain evidence="2 3">ATCC 31962</strain>
    </source>
</reference>
<dbReference type="InterPro" id="IPR052801">
    <property type="entry name" value="Ankyrin-EF-hand"/>
</dbReference>
<name>A0ABZ1UJY1_9BURK</name>
<evidence type="ECO:0000313" key="2">
    <source>
        <dbReference type="EMBL" id="WUR12418.1"/>
    </source>
</evidence>
<dbReference type="Proteomes" id="UP000321323">
    <property type="component" value="Chromosome"/>
</dbReference>
<proteinExistence type="predicted"/>
<dbReference type="InterPro" id="IPR036770">
    <property type="entry name" value="Ankyrin_rpt-contain_sf"/>
</dbReference>
<evidence type="ECO:0000313" key="3">
    <source>
        <dbReference type="Proteomes" id="UP000321323"/>
    </source>
</evidence>
<dbReference type="PROSITE" id="PS50088">
    <property type="entry name" value="ANK_REPEAT"/>
    <property type="match status" value="2"/>
</dbReference>
<dbReference type="Gene3D" id="1.25.40.20">
    <property type="entry name" value="Ankyrin repeat-containing domain"/>
    <property type="match status" value="1"/>
</dbReference>
<dbReference type="SUPFAM" id="SSF48403">
    <property type="entry name" value="Ankyrin repeat"/>
    <property type="match status" value="1"/>
</dbReference>
<dbReference type="PROSITE" id="PS50297">
    <property type="entry name" value="ANK_REP_REGION"/>
    <property type="match status" value="2"/>
</dbReference>
<sequence length="161" mass="17607">MSQLKSAYDAILKRENQNLREILTSDASLCRANTPFGTLLHVAAGEGNIEAMNILISSGADINSRSGIFKGNALNYAASKGQIDAVSFLLDLNSEMDTDEPEKNPLFGAIYIGNIEIVRMLIKKGIDINVRYTGPSMHEMDAHAFAVERGQREIAAELSKY</sequence>
<dbReference type="InterPro" id="IPR002110">
    <property type="entry name" value="Ankyrin_rpt"/>
</dbReference>
<dbReference type="PANTHER" id="PTHR24127:SF1">
    <property type="entry name" value="ANKYRIN REPEAT AND EF-HAND DOMAIN-CONTAINING PROTEIN 1"/>
    <property type="match status" value="1"/>
</dbReference>
<dbReference type="PANTHER" id="PTHR24127">
    <property type="entry name" value="ANKYRIN REPEAT AND EF-HAND DOMAIN-CONTAINING PROTEIN 1"/>
    <property type="match status" value="1"/>
</dbReference>
<keyword evidence="3" id="KW-1185">Reference proteome</keyword>
<feature type="repeat" description="ANK" evidence="1">
    <location>
        <begin position="101"/>
        <end position="133"/>
    </location>
</feature>
<accession>A0ABZ1UJY1</accession>
<dbReference type="EMBL" id="CP136508">
    <property type="protein sequence ID" value="WUR12418.1"/>
    <property type="molecule type" value="Genomic_DNA"/>
</dbReference>
<keyword evidence="1" id="KW-0040">ANK repeat</keyword>
<dbReference type="Pfam" id="PF12796">
    <property type="entry name" value="Ank_2"/>
    <property type="match status" value="1"/>
</dbReference>